<evidence type="ECO:0000259" key="8">
    <source>
        <dbReference type="PROSITE" id="PS50102"/>
    </source>
</evidence>
<evidence type="ECO:0000256" key="7">
    <source>
        <dbReference type="SAM" id="MobiDB-lite"/>
    </source>
</evidence>
<dbReference type="PANTHER" id="PTHR16105">
    <property type="entry name" value="RNA-BINDING REGION-CONTAINING PROTEIN 3"/>
    <property type="match status" value="1"/>
</dbReference>
<dbReference type="InterPro" id="IPR034147">
    <property type="entry name" value="RBM40_RRM1"/>
</dbReference>
<comment type="subcellular location">
    <subcellularLocation>
        <location evidence="1">Nucleus</location>
    </subcellularLocation>
</comment>
<dbReference type="CDD" id="cd12238">
    <property type="entry name" value="RRM1_RBM40_like"/>
    <property type="match status" value="1"/>
</dbReference>
<evidence type="ECO:0000256" key="2">
    <source>
        <dbReference type="ARBA" id="ARBA00020364"/>
    </source>
</evidence>
<dbReference type="PANTHER" id="PTHR16105:SF0">
    <property type="entry name" value="RNA-BINDING REGION-CONTAINING PROTEIN 3"/>
    <property type="match status" value="1"/>
</dbReference>
<feature type="domain" description="RRM" evidence="8">
    <location>
        <begin position="482"/>
        <end position="565"/>
    </location>
</feature>
<name>A0ABP0F2X5_CLALP</name>
<dbReference type="Gene3D" id="6.10.250.610">
    <property type="match status" value="1"/>
</dbReference>
<evidence type="ECO:0000256" key="5">
    <source>
        <dbReference type="ARBA" id="ARBA00023242"/>
    </source>
</evidence>
<organism evidence="9 10">
    <name type="scientific">Clavelina lepadiformis</name>
    <name type="common">Light-bulb sea squirt</name>
    <name type="synonym">Ascidia lepadiformis</name>
    <dbReference type="NCBI Taxonomy" id="159417"/>
    <lineage>
        <taxon>Eukaryota</taxon>
        <taxon>Metazoa</taxon>
        <taxon>Chordata</taxon>
        <taxon>Tunicata</taxon>
        <taxon>Ascidiacea</taxon>
        <taxon>Aplousobranchia</taxon>
        <taxon>Clavelinidae</taxon>
        <taxon>Clavelina</taxon>
    </lineage>
</organism>
<dbReference type="CDD" id="cd12239">
    <property type="entry name" value="RRM2_RBM40_like"/>
    <property type="match status" value="1"/>
</dbReference>
<dbReference type="InterPro" id="IPR035979">
    <property type="entry name" value="RBD_domain_sf"/>
</dbReference>
<dbReference type="SUPFAM" id="SSF54928">
    <property type="entry name" value="RNA-binding domain, RBD"/>
    <property type="match status" value="2"/>
</dbReference>
<reference evidence="9 10" key="1">
    <citation type="submission" date="2024-02" db="EMBL/GenBank/DDBJ databases">
        <authorList>
            <person name="Daric V."/>
            <person name="Darras S."/>
        </authorList>
    </citation>
    <scope>NUCLEOTIDE SEQUENCE [LARGE SCALE GENOMIC DNA]</scope>
</reference>
<keyword evidence="4 6" id="KW-0694">RNA-binding</keyword>
<feature type="region of interest" description="Disordered" evidence="7">
    <location>
        <begin position="406"/>
        <end position="439"/>
    </location>
</feature>
<dbReference type="InterPro" id="IPR045164">
    <property type="entry name" value="RBM41/RNPC3"/>
</dbReference>
<keyword evidence="5" id="KW-0539">Nucleus</keyword>
<dbReference type="InterPro" id="IPR012677">
    <property type="entry name" value="Nucleotide-bd_a/b_plait_sf"/>
</dbReference>
<feature type="domain" description="RRM" evidence="8">
    <location>
        <begin position="70"/>
        <end position="145"/>
    </location>
</feature>
<comment type="caution">
    <text evidence="9">The sequence shown here is derived from an EMBL/GenBank/DDBJ whole genome shotgun (WGS) entry which is preliminary data.</text>
</comment>
<evidence type="ECO:0000313" key="10">
    <source>
        <dbReference type="Proteomes" id="UP001642483"/>
    </source>
</evidence>
<gene>
    <name evidence="9" type="ORF">CVLEPA_LOCUS3539</name>
</gene>
<dbReference type="Proteomes" id="UP001642483">
    <property type="component" value="Unassembled WGS sequence"/>
</dbReference>
<dbReference type="SMART" id="SM00360">
    <property type="entry name" value="RRM"/>
    <property type="match status" value="2"/>
</dbReference>
<dbReference type="PROSITE" id="PS50102">
    <property type="entry name" value="RRM"/>
    <property type="match status" value="2"/>
</dbReference>
<evidence type="ECO:0000256" key="3">
    <source>
        <dbReference type="ARBA" id="ARBA00022737"/>
    </source>
</evidence>
<sequence>MRFQIKAPVVFVWQGCHLSASGRSKLMSESKCSNISITTILNLLNCKPAPLSTITMATNVEAVKDRVDSDTLLVKHLPMSLTADEKADLLKCFGATEVRVMSVHGRLKHCAFATFPTPKQASEALSRLHQLEVLGHALSVEYAKAKLQNHIKSIDVHKGFDGLKEQCCKKGNKPNDEKRSKAMNGEMYKSCTCERKLPPIAPHFGLQYPANPKYKYQYPDPTADVLLNICGALLTVPKFYTQVLHLMNKMNLFCPFSTSALIPPILLEHLTGTANSSNVSDQVPVLPAAHPKIHPQNLSSSESELESDEMRHKSLDILPPERSMKAFKRKRSVLSNEPKRKLARYQKGKKTATKSEALVATTNINAKTDLSEVFQRPCANDAKHDISLIFPSNIAPTEVKKSSHISAGQESIPNEEKAEGTGFGKINPLQQPTNQKEVDDEKDYILTTDFITEKQLESGKLSEKEMSSHSLFKHYHPGQPSCRLYIKNLAKKVTEKDLQHIFGRFINIENEDDIKMFDVRVMNQGRMKGQAFVGLPSVVAATKAVKLVNGYQLINKPMVVSFARSAKPNTSSQS</sequence>
<dbReference type="InterPro" id="IPR000504">
    <property type="entry name" value="RRM_dom"/>
</dbReference>
<evidence type="ECO:0000256" key="6">
    <source>
        <dbReference type="PROSITE-ProRule" id="PRU00176"/>
    </source>
</evidence>
<protein>
    <recommendedName>
        <fullName evidence="2">RNA-binding region-containing protein 3</fullName>
    </recommendedName>
</protein>
<evidence type="ECO:0000256" key="1">
    <source>
        <dbReference type="ARBA" id="ARBA00004123"/>
    </source>
</evidence>
<accession>A0ABP0F2X5</accession>
<keyword evidence="3" id="KW-0677">Repeat</keyword>
<dbReference type="Gene3D" id="3.30.70.330">
    <property type="match status" value="2"/>
</dbReference>
<proteinExistence type="predicted"/>
<dbReference type="Pfam" id="PF00076">
    <property type="entry name" value="RRM_1"/>
    <property type="match status" value="2"/>
</dbReference>
<dbReference type="EMBL" id="CAWYQH010000002">
    <property type="protein sequence ID" value="CAK8673786.1"/>
    <property type="molecule type" value="Genomic_DNA"/>
</dbReference>
<keyword evidence="10" id="KW-1185">Reference proteome</keyword>
<evidence type="ECO:0000313" key="9">
    <source>
        <dbReference type="EMBL" id="CAK8673786.1"/>
    </source>
</evidence>
<evidence type="ECO:0000256" key="4">
    <source>
        <dbReference type="ARBA" id="ARBA00022884"/>
    </source>
</evidence>